<dbReference type="EMBL" id="LAZR01051458">
    <property type="protein sequence ID" value="KKK85119.1"/>
    <property type="molecule type" value="Genomic_DNA"/>
</dbReference>
<proteinExistence type="predicted"/>
<accession>A0A0F9B3B9</accession>
<evidence type="ECO:0000313" key="1">
    <source>
        <dbReference type="EMBL" id="KKK85119.1"/>
    </source>
</evidence>
<sequence>MLCISRNCRDLIDSDDWSPTEEGVAKAWKICKERIGEKITRFWENRLCWESGPNPPYIHTQFINNRKDGRLELILHNEFLNIQMELALTIDDKIAMLDAINKENNRIKSALEEDKTKEYSNVESTPYYSSVKSKEKDNGIEWTYYKDGKPNGTAFMTYKQLYEIQIGTN</sequence>
<name>A0A0F9B3B9_9ZZZZ</name>
<feature type="non-terminal residue" evidence="1">
    <location>
        <position position="169"/>
    </location>
</feature>
<reference evidence="1" key="1">
    <citation type="journal article" date="2015" name="Nature">
        <title>Complex archaea that bridge the gap between prokaryotes and eukaryotes.</title>
        <authorList>
            <person name="Spang A."/>
            <person name="Saw J.H."/>
            <person name="Jorgensen S.L."/>
            <person name="Zaremba-Niedzwiedzka K."/>
            <person name="Martijn J."/>
            <person name="Lind A.E."/>
            <person name="van Eijk R."/>
            <person name="Schleper C."/>
            <person name="Guy L."/>
            <person name="Ettema T.J."/>
        </authorList>
    </citation>
    <scope>NUCLEOTIDE SEQUENCE</scope>
</reference>
<gene>
    <name evidence="1" type="ORF">LCGC14_2776510</name>
</gene>
<protein>
    <submittedName>
        <fullName evidence="1">Uncharacterized protein</fullName>
    </submittedName>
</protein>
<dbReference type="AlphaFoldDB" id="A0A0F9B3B9"/>
<organism evidence="1">
    <name type="scientific">marine sediment metagenome</name>
    <dbReference type="NCBI Taxonomy" id="412755"/>
    <lineage>
        <taxon>unclassified sequences</taxon>
        <taxon>metagenomes</taxon>
        <taxon>ecological metagenomes</taxon>
    </lineage>
</organism>
<comment type="caution">
    <text evidence="1">The sequence shown here is derived from an EMBL/GenBank/DDBJ whole genome shotgun (WGS) entry which is preliminary data.</text>
</comment>